<comment type="caution">
    <text evidence="3">The sequence shown here is derived from an EMBL/GenBank/DDBJ whole genome shotgun (WGS) entry which is preliminary data.</text>
</comment>
<dbReference type="Proteomes" id="UP000681610">
    <property type="component" value="Unassembled WGS sequence"/>
</dbReference>
<dbReference type="EMBL" id="JAGDYP010000003">
    <property type="protein sequence ID" value="MBO1883948.1"/>
    <property type="molecule type" value="Genomic_DNA"/>
</dbReference>
<organism evidence="3 4">
    <name type="scientific">Capnocytophaga bilenii</name>
    <dbReference type="NCBI Taxonomy" id="2819369"/>
    <lineage>
        <taxon>Bacteria</taxon>
        <taxon>Pseudomonadati</taxon>
        <taxon>Bacteroidota</taxon>
        <taxon>Flavobacteriia</taxon>
        <taxon>Flavobacteriales</taxon>
        <taxon>Flavobacteriaceae</taxon>
        <taxon>Capnocytophaga</taxon>
    </lineage>
</organism>
<protein>
    <recommendedName>
        <fullName evidence="2">DUF5689 domain-containing protein</fullName>
    </recommendedName>
</protein>
<feature type="signal peptide" evidence="1">
    <location>
        <begin position="1"/>
        <end position="21"/>
    </location>
</feature>
<evidence type="ECO:0000313" key="3">
    <source>
        <dbReference type="EMBL" id="MBO1883948.1"/>
    </source>
</evidence>
<reference evidence="3 4" key="1">
    <citation type="submission" date="2021-03" db="EMBL/GenBank/DDBJ databases">
        <title>Isolation and description of Capnocytophaga bilenii sp. nov., a novel Capnocytophaga species, isolated from a gingivitis subject.</title>
        <authorList>
            <person name="Antezack A."/>
            <person name="Monnet-Corti V."/>
            <person name="La Scola B."/>
        </authorList>
    </citation>
    <scope>NUCLEOTIDE SEQUENCE [LARGE SCALE GENOMIC DNA]</scope>
    <source>
        <strain evidence="3 4">Marseille-Q4570</strain>
    </source>
</reference>
<dbReference type="Pfam" id="PF18942">
    <property type="entry name" value="DUF5689"/>
    <property type="match status" value="1"/>
</dbReference>
<evidence type="ECO:0000259" key="2">
    <source>
        <dbReference type="Pfam" id="PF18942"/>
    </source>
</evidence>
<dbReference type="RefSeq" id="WP_208058517.1">
    <property type="nucleotide sequence ID" value="NZ_JAGDYP010000003.1"/>
</dbReference>
<gene>
    <name evidence="3" type="ORF">J4N46_05850</name>
</gene>
<keyword evidence="4" id="KW-1185">Reference proteome</keyword>
<evidence type="ECO:0000256" key="1">
    <source>
        <dbReference type="SAM" id="SignalP"/>
    </source>
</evidence>
<accession>A0ABS3PX75</accession>
<feature type="chain" id="PRO_5046306870" description="DUF5689 domain-containing protein" evidence="1">
    <location>
        <begin position="22"/>
        <end position="268"/>
    </location>
</feature>
<feature type="domain" description="DUF5689" evidence="2">
    <location>
        <begin position="40"/>
        <end position="265"/>
    </location>
</feature>
<dbReference type="InterPro" id="IPR043744">
    <property type="entry name" value="DUF5689"/>
</dbReference>
<proteinExistence type="predicted"/>
<sequence length="268" mass="29513">MQLKFLLICFFGLAISACVKNNDYQIPDITAPVPEYTGSIISFAQLKAKTSSSIATYTDDEAVEGYVISSDEGRNITKKLYLQNADNTQGIVIALADEGIYTQFPLGSKVRVLLKDLSFQLNNAVITIGYETYKSKKGYQSVGYMPKAIVEKHLFALSEKKTVAQLTTTLNSLEVSDADVGKLFSIKNVQFEARAVGKSFYVSNKKSGAGTNYKLIDSNGKSLLLRTSNSALFKDEKVPAGKVRVTGILSKFGKDYQLMISYYSDLQF</sequence>
<evidence type="ECO:0000313" key="4">
    <source>
        <dbReference type="Proteomes" id="UP000681610"/>
    </source>
</evidence>
<keyword evidence="1" id="KW-0732">Signal</keyword>
<name>A0ABS3PX75_9FLAO</name>
<dbReference type="PROSITE" id="PS51257">
    <property type="entry name" value="PROKAR_LIPOPROTEIN"/>
    <property type="match status" value="1"/>
</dbReference>